<evidence type="ECO:0000313" key="2">
    <source>
        <dbReference type="Proteomes" id="UP001519290"/>
    </source>
</evidence>
<gene>
    <name evidence="1" type="ORF">JOF43_000184</name>
</gene>
<reference evidence="1 2" key="1">
    <citation type="submission" date="2021-03" db="EMBL/GenBank/DDBJ databases">
        <title>Sequencing the genomes of 1000 actinobacteria strains.</title>
        <authorList>
            <person name="Klenk H.-P."/>
        </authorList>
    </citation>
    <scope>NUCLEOTIDE SEQUENCE [LARGE SCALE GENOMIC DNA]</scope>
    <source>
        <strain evidence="1 2">DSM 14566</strain>
    </source>
</reference>
<organism evidence="1 2">
    <name type="scientific">Brachybacterium sacelli</name>
    <dbReference type="NCBI Taxonomy" id="173364"/>
    <lineage>
        <taxon>Bacteria</taxon>
        <taxon>Bacillati</taxon>
        <taxon>Actinomycetota</taxon>
        <taxon>Actinomycetes</taxon>
        <taxon>Micrococcales</taxon>
        <taxon>Dermabacteraceae</taxon>
        <taxon>Brachybacterium</taxon>
    </lineage>
</organism>
<proteinExistence type="predicted"/>
<comment type="caution">
    <text evidence="1">The sequence shown here is derived from an EMBL/GenBank/DDBJ whole genome shotgun (WGS) entry which is preliminary data.</text>
</comment>
<accession>A0ABS4WVJ6</accession>
<sequence length="38" mass="4450">MGFLSDEELRERAEPLLRSGYGRYLLDVLARERADRPV</sequence>
<evidence type="ECO:0000313" key="1">
    <source>
        <dbReference type="EMBL" id="MBP2380227.1"/>
    </source>
</evidence>
<dbReference type="EMBL" id="JAGIOD010000001">
    <property type="protein sequence ID" value="MBP2380227.1"/>
    <property type="molecule type" value="Genomic_DNA"/>
</dbReference>
<dbReference type="Proteomes" id="UP001519290">
    <property type="component" value="Unassembled WGS sequence"/>
</dbReference>
<name>A0ABS4WVJ6_9MICO</name>
<protein>
    <recommendedName>
        <fullName evidence="3">Glucose-1-phosphate thymidylyltransferase</fullName>
    </recommendedName>
</protein>
<keyword evidence="2" id="KW-1185">Reference proteome</keyword>
<evidence type="ECO:0008006" key="3">
    <source>
        <dbReference type="Google" id="ProtNLM"/>
    </source>
</evidence>